<protein>
    <recommendedName>
        <fullName evidence="2">DUF7815 domain-containing protein</fullName>
    </recommendedName>
</protein>
<name>A0A835UME6_VANPL</name>
<feature type="domain" description="DUF7815" evidence="2">
    <location>
        <begin position="53"/>
        <end position="77"/>
    </location>
</feature>
<dbReference type="Proteomes" id="UP000639772">
    <property type="component" value="Chromosome 9"/>
</dbReference>
<evidence type="ECO:0000256" key="1">
    <source>
        <dbReference type="SAM" id="MobiDB-lite"/>
    </source>
</evidence>
<reference evidence="3 4" key="1">
    <citation type="journal article" date="2020" name="Nat. Food">
        <title>A phased Vanilla planifolia genome enables genetic improvement of flavour and production.</title>
        <authorList>
            <person name="Hasing T."/>
            <person name="Tang H."/>
            <person name="Brym M."/>
            <person name="Khazi F."/>
            <person name="Huang T."/>
            <person name="Chambers A.H."/>
        </authorList>
    </citation>
    <scope>NUCLEOTIDE SEQUENCE [LARGE SCALE GENOMIC DNA]</scope>
    <source>
        <tissue evidence="3">Leaf</tissue>
    </source>
</reference>
<comment type="caution">
    <text evidence="3">The sequence shown here is derived from an EMBL/GenBank/DDBJ whole genome shotgun (WGS) entry which is preliminary data.</text>
</comment>
<evidence type="ECO:0000313" key="3">
    <source>
        <dbReference type="EMBL" id="KAG0468624.1"/>
    </source>
</evidence>
<evidence type="ECO:0000313" key="4">
    <source>
        <dbReference type="Proteomes" id="UP000639772"/>
    </source>
</evidence>
<accession>A0A835UME6</accession>
<gene>
    <name evidence="3" type="ORF">HPP92_017952</name>
</gene>
<dbReference type="PANTHER" id="PTHR36308">
    <property type="entry name" value="DENTIN SIALOPHOSPHOPROTEIN-RELATED"/>
    <property type="match status" value="1"/>
</dbReference>
<dbReference type="InterPro" id="IPR056717">
    <property type="entry name" value="DUF7815"/>
</dbReference>
<dbReference type="OrthoDB" id="1904894at2759"/>
<evidence type="ECO:0000259" key="2">
    <source>
        <dbReference type="Pfam" id="PF25122"/>
    </source>
</evidence>
<feature type="region of interest" description="Disordered" evidence="1">
    <location>
        <begin position="519"/>
        <end position="540"/>
    </location>
</feature>
<organism evidence="3 4">
    <name type="scientific">Vanilla planifolia</name>
    <name type="common">Vanilla</name>
    <dbReference type="NCBI Taxonomy" id="51239"/>
    <lineage>
        <taxon>Eukaryota</taxon>
        <taxon>Viridiplantae</taxon>
        <taxon>Streptophyta</taxon>
        <taxon>Embryophyta</taxon>
        <taxon>Tracheophyta</taxon>
        <taxon>Spermatophyta</taxon>
        <taxon>Magnoliopsida</taxon>
        <taxon>Liliopsida</taxon>
        <taxon>Asparagales</taxon>
        <taxon>Orchidaceae</taxon>
        <taxon>Vanilloideae</taxon>
        <taxon>Vanilleae</taxon>
        <taxon>Vanilla</taxon>
    </lineage>
</organism>
<dbReference type="EMBL" id="JADCNM010000009">
    <property type="protein sequence ID" value="KAG0468624.1"/>
    <property type="molecule type" value="Genomic_DNA"/>
</dbReference>
<dbReference type="AlphaFoldDB" id="A0A835UME6"/>
<sequence>MAPEFASDLIRDMQIRLRRSAGVPSYDHGDPALSSVPSIDEAVVALDPSAPDYLCCRRCHGRLPRGVNSTICIFCGEKQRREGITMSMCFNSTAAYRNMLQSLDLDGSEIVNLETESKGSDKGLNSPKGSITLSALLNLELMWPREVEENDSSISCNAPSHVAPTSLSGINLDNFFSDQKNEISSSPLQASHVDTHDLNLSSLDLDTFFSSTRNETSSSAENAKAQQDIPKEQIIDTQVLQSSGSQNNGLFESHQTLDEAQSSDQAKAGDLYNDFDEWETEFQAAKSATIGDMSKVIDPLQNPLEYLSDNSEAVPLQHRTIDLFQSHEANRAANSEISRKIDDLQNPSNFQPNNTPAVTLESVTLNLFPSSMTLHSKDSETVAQESGNITLLHNLSDDQYNSKSVATISHPFDHLHNSTKFFNHPLITSTSDQEMNTVHGSDINGNARGLTCSADQLASSNLWFQENLWSEINAEKAMEADQVESVSSTRNEEKACVSTSLTEDDDLFDDWQDFTTSTIPLGDASSSQAQTRGRDEFSGYSSGAGDLDEMEFGSFKQSAPFLRTLDDLQSANDVKTINGDASVEHRWNQNNDETRSSSISQRTSLVPEDIPVVPHLDASKSRVDLLLARMPDLSFMLEETLSLPKRSHTELNS</sequence>
<proteinExistence type="predicted"/>
<dbReference type="Pfam" id="PF25122">
    <property type="entry name" value="DUF7815"/>
    <property type="match status" value="1"/>
</dbReference>
<dbReference type="PANTHER" id="PTHR36308:SF1">
    <property type="entry name" value="DENTIN SIALOPHOSPHOPROTEIN-RELATED"/>
    <property type="match status" value="1"/>
</dbReference>